<dbReference type="SMART" id="SM01012">
    <property type="entry name" value="ANTAR"/>
    <property type="match status" value="1"/>
</dbReference>
<keyword evidence="3" id="KW-1185">Reference proteome</keyword>
<comment type="caution">
    <text evidence="2">The sequence shown here is derived from an EMBL/GenBank/DDBJ whole genome shotgun (WGS) entry which is preliminary data.</text>
</comment>
<reference evidence="2 3" key="1">
    <citation type="submission" date="2020-08" db="EMBL/GenBank/DDBJ databases">
        <title>Genomic Encyclopedia of Type Strains, Phase III (KMG-III): the genomes of soil and plant-associated and newly described type strains.</title>
        <authorList>
            <person name="Whitman W."/>
        </authorList>
    </citation>
    <scope>NUCLEOTIDE SEQUENCE [LARGE SCALE GENOMIC DNA]</scope>
    <source>
        <strain evidence="2 3">CECT 8960</strain>
    </source>
</reference>
<name>A0A7W7QGC4_9PSEU</name>
<dbReference type="RefSeq" id="WP_184816846.1">
    <property type="nucleotide sequence ID" value="NZ_JACHJQ010000018.1"/>
</dbReference>
<dbReference type="AlphaFoldDB" id="A0A7W7QGC4"/>
<dbReference type="InterPro" id="IPR029016">
    <property type="entry name" value="GAF-like_dom_sf"/>
</dbReference>
<accession>A0A7W7QGC4</accession>
<protein>
    <recommendedName>
        <fullName evidence="1">ANTAR domain-containing protein</fullName>
    </recommendedName>
</protein>
<dbReference type="GO" id="GO:0003723">
    <property type="term" value="F:RNA binding"/>
    <property type="evidence" value="ECO:0007669"/>
    <property type="project" value="InterPro"/>
</dbReference>
<feature type="domain" description="ANTAR" evidence="1">
    <location>
        <begin position="141"/>
        <end position="222"/>
    </location>
</feature>
<dbReference type="SUPFAM" id="SSF55781">
    <property type="entry name" value="GAF domain-like"/>
    <property type="match status" value="1"/>
</dbReference>
<gene>
    <name evidence="2" type="ORF">FHR82_009182</name>
</gene>
<sequence length="232" mass="24353">MSADRRKHLQTLLAEHDNAADLLRGICELCVMELAVSGARVRVLGGTNADGGGALVYSSDELGTRLDDLAITAGSAPCIDAYEFGRPVLIPNLTADGVRWPGFTADAITAGAAAVFSFPLQVGGVRLGVLEMHRLSAGSLTPAQLTDALLLADAATETIFDDVHAVAPLTLSGLVDIQAEVHQATGMVAADIRVSLADALLRIRGHAFAHHMTLAEVAKDIIERRLRLDSGE</sequence>
<organism evidence="2 3">
    <name type="scientific">Actinophytocola algeriensis</name>
    <dbReference type="NCBI Taxonomy" id="1768010"/>
    <lineage>
        <taxon>Bacteria</taxon>
        <taxon>Bacillati</taxon>
        <taxon>Actinomycetota</taxon>
        <taxon>Actinomycetes</taxon>
        <taxon>Pseudonocardiales</taxon>
        <taxon>Pseudonocardiaceae</taxon>
    </lineage>
</organism>
<proteinExistence type="predicted"/>
<dbReference type="InterPro" id="IPR005561">
    <property type="entry name" value="ANTAR"/>
</dbReference>
<dbReference type="Gene3D" id="3.30.450.40">
    <property type="match status" value="1"/>
</dbReference>
<evidence type="ECO:0000313" key="2">
    <source>
        <dbReference type="EMBL" id="MBB4912908.1"/>
    </source>
</evidence>
<evidence type="ECO:0000259" key="1">
    <source>
        <dbReference type="SMART" id="SM01012"/>
    </source>
</evidence>
<evidence type="ECO:0000313" key="3">
    <source>
        <dbReference type="Proteomes" id="UP000520767"/>
    </source>
</evidence>
<dbReference type="EMBL" id="JACHJQ010000018">
    <property type="protein sequence ID" value="MBB4912908.1"/>
    <property type="molecule type" value="Genomic_DNA"/>
</dbReference>
<dbReference type="Proteomes" id="UP000520767">
    <property type="component" value="Unassembled WGS sequence"/>
</dbReference>